<keyword evidence="2" id="KW-0812">Transmembrane</keyword>
<evidence type="ECO:0000256" key="1">
    <source>
        <dbReference type="SAM" id="MobiDB-lite"/>
    </source>
</evidence>
<feature type="compositionally biased region" description="Low complexity" evidence="1">
    <location>
        <begin position="36"/>
        <end position="72"/>
    </location>
</feature>
<keyword evidence="4" id="KW-1185">Reference proteome</keyword>
<keyword evidence="2" id="KW-1133">Transmembrane helix</keyword>
<gene>
    <name evidence="3" type="ORF">CVT26_009230</name>
</gene>
<evidence type="ECO:0000313" key="4">
    <source>
        <dbReference type="Proteomes" id="UP000284706"/>
    </source>
</evidence>
<evidence type="ECO:0000256" key="2">
    <source>
        <dbReference type="SAM" id="Phobius"/>
    </source>
</evidence>
<organism evidence="3 4">
    <name type="scientific">Gymnopilus dilepis</name>
    <dbReference type="NCBI Taxonomy" id="231916"/>
    <lineage>
        <taxon>Eukaryota</taxon>
        <taxon>Fungi</taxon>
        <taxon>Dikarya</taxon>
        <taxon>Basidiomycota</taxon>
        <taxon>Agaricomycotina</taxon>
        <taxon>Agaricomycetes</taxon>
        <taxon>Agaricomycetidae</taxon>
        <taxon>Agaricales</taxon>
        <taxon>Agaricineae</taxon>
        <taxon>Hymenogastraceae</taxon>
        <taxon>Gymnopilus</taxon>
    </lineage>
</organism>
<feature type="compositionally biased region" description="Polar residues" evidence="1">
    <location>
        <begin position="73"/>
        <end position="88"/>
    </location>
</feature>
<keyword evidence="2" id="KW-0472">Membrane</keyword>
<feature type="compositionally biased region" description="Pro residues" evidence="1">
    <location>
        <begin position="400"/>
        <end position="414"/>
    </location>
</feature>
<feature type="region of interest" description="Disordered" evidence="1">
    <location>
        <begin position="328"/>
        <end position="361"/>
    </location>
</feature>
<proteinExistence type="predicted"/>
<dbReference type="EMBL" id="NHYE01000448">
    <property type="protein sequence ID" value="PPR05656.1"/>
    <property type="molecule type" value="Genomic_DNA"/>
</dbReference>
<reference evidence="3 4" key="1">
    <citation type="journal article" date="2018" name="Evol. Lett.">
        <title>Horizontal gene cluster transfer increased hallucinogenic mushroom diversity.</title>
        <authorList>
            <person name="Reynolds H.T."/>
            <person name="Vijayakumar V."/>
            <person name="Gluck-Thaler E."/>
            <person name="Korotkin H.B."/>
            <person name="Matheny P.B."/>
            <person name="Slot J.C."/>
        </authorList>
    </citation>
    <scope>NUCLEOTIDE SEQUENCE [LARGE SCALE GENOMIC DNA]</scope>
    <source>
        <strain evidence="3 4">SRW20</strain>
    </source>
</reference>
<dbReference type="InParanoid" id="A0A409YRM7"/>
<name>A0A409YRM7_9AGAR</name>
<feature type="transmembrane region" description="Helical" evidence="2">
    <location>
        <begin position="204"/>
        <end position="230"/>
    </location>
</feature>
<feature type="region of interest" description="Disordered" evidence="1">
    <location>
        <begin position="175"/>
        <end position="200"/>
    </location>
</feature>
<sequence length="452" mass="46799">MALAEIASLIPPISISIPGLLDLDIDLNRHTSVGLPFTSTTKTSTRNTTTPSPVTRTTVTTTPVGSSVTTATNPSTSSNGRASSTGSPTIPAPTTHHISPPTESGSPSPTVIAPSVSGVLAVSSEGTSSAGVGDGSAAGGGLTGIPVAAAEGLPTVGVTVVNGSTIRPVAGITGAGQASVTGGPSTTGGGSNSPTNTPGNHGRVALSSGAVAAIIVCLLLILSCFVFILLRRRRRPRRDQDAILWRIRSYGANAFSRNLPSSSLPIPSHSRKRSVHEATSMLAPTSPRSPTFVIRPMSQARRSSPSLLSQTTQSHYYDARSSISSAISASESHHSSEETWQTAEHTLASEPSSSTLKRQISVGLDSSPRRLSSHIFQPPSPINIPNSAFRLTTVPIPPLPPLPSSPPPIPPSPRIPKYTVNPFDPPASPSRSAFEVKYTDPFQDSTNISKFM</sequence>
<feature type="compositionally biased region" description="Polar residues" evidence="1">
    <location>
        <begin position="338"/>
        <end position="358"/>
    </location>
</feature>
<feature type="region of interest" description="Disordered" evidence="1">
    <location>
        <begin position="400"/>
        <end position="438"/>
    </location>
</feature>
<protein>
    <submittedName>
        <fullName evidence="3">Uncharacterized protein</fullName>
    </submittedName>
</protein>
<accession>A0A409YRM7</accession>
<comment type="caution">
    <text evidence="3">The sequence shown here is derived from an EMBL/GenBank/DDBJ whole genome shotgun (WGS) entry which is preliminary data.</text>
</comment>
<feature type="region of interest" description="Disordered" evidence="1">
    <location>
        <begin position="34"/>
        <end position="112"/>
    </location>
</feature>
<evidence type="ECO:0000313" key="3">
    <source>
        <dbReference type="EMBL" id="PPR05656.1"/>
    </source>
</evidence>
<dbReference type="Proteomes" id="UP000284706">
    <property type="component" value="Unassembled WGS sequence"/>
</dbReference>
<feature type="compositionally biased region" description="Low complexity" evidence="1">
    <location>
        <begin position="99"/>
        <end position="110"/>
    </location>
</feature>
<dbReference type="AlphaFoldDB" id="A0A409YRM7"/>
<feature type="region of interest" description="Disordered" evidence="1">
    <location>
        <begin position="261"/>
        <end position="292"/>
    </location>
</feature>